<evidence type="ECO:0000313" key="1">
    <source>
        <dbReference type="EMBL" id="CAG8469178.1"/>
    </source>
</evidence>
<dbReference type="Proteomes" id="UP000789920">
    <property type="component" value="Unassembled WGS sequence"/>
</dbReference>
<comment type="caution">
    <text evidence="1">The sequence shown here is derived from an EMBL/GenBank/DDBJ whole genome shotgun (WGS) entry which is preliminary data.</text>
</comment>
<dbReference type="EMBL" id="CAJVQC010000390">
    <property type="protein sequence ID" value="CAG8469178.1"/>
    <property type="molecule type" value="Genomic_DNA"/>
</dbReference>
<feature type="non-terminal residue" evidence="1">
    <location>
        <position position="1"/>
    </location>
</feature>
<proteinExistence type="predicted"/>
<organism evidence="1 2">
    <name type="scientific">Racocetra persica</name>
    <dbReference type="NCBI Taxonomy" id="160502"/>
    <lineage>
        <taxon>Eukaryota</taxon>
        <taxon>Fungi</taxon>
        <taxon>Fungi incertae sedis</taxon>
        <taxon>Mucoromycota</taxon>
        <taxon>Glomeromycotina</taxon>
        <taxon>Glomeromycetes</taxon>
        <taxon>Diversisporales</taxon>
        <taxon>Gigasporaceae</taxon>
        <taxon>Racocetra</taxon>
    </lineage>
</organism>
<reference evidence="1" key="1">
    <citation type="submission" date="2021-06" db="EMBL/GenBank/DDBJ databases">
        <authorList>
            <person name="Kallberg Y."/>
            <person name="Tangrot J."/>
            <person name="Rosling A."/>
        </authorList>
    </citation>
    <scope>NUCLEOTIDE SEQUENCE</scope>
    <source>
        <strain evidence="1">MA461A</strain>
    </source>
</reference>
<gene>
    <name evidence="1" type="ORF">RPERSI_LOCUS499</name>
</gene>
<evidence type="ECO:0000313" key="2">
    <source>
        <dbReference type="Proteomes" id="UP000789920"/>
    </source>
</evidence>
<sequence>LWVEQITNSEVFLTELIIKEKAVVFAKALSLSDNALKFSNGWIYKFKQRNNLRNFRLHREANSASLSLLLEYREKLYKLIEGYTLDNVFNANKTELFFRMAPDQILASRSRPGFKKAITSLYNHLVGHI</sequence>
<protein>
    <submittedName>
        <fullName evidence="1">27486_t:CDS:1</fullName>
    </submittedName>
</protein>
<accession>A0ACA9KEN6</accession>
<name>A0ACA9KEN6_9GLOM</name>
<keyword evidence="2" id="KW-1185">Reference proteome</keyword>